<feature type="chain" id="PRO_5039922155" evidence="6">
    <location>
        <begin position="28"/>
        <end position="368"/>
    </location>
</feature>
<evidence type="ECO:0000313" key="8">
    <source>
        <dbReference type="Proteomes" id="UP000215914"/>
    </source>
</evidence>
<keyword evidence="5" id="KW-0408">Iron</keyword>
<name>A0A9K3N0B6_HELAN</name>
<dbReference type="Proteomes" id="UP000215914">
    <property type="component" value="Unassembled WGS sequence"/>
</dbReference>
<comment type="caution">
    <text evidence="7">The sequence shown here is derived from an EMBL/GenBank/DDBJ whole genome shotgun (WGS) entry which is preliminary data.</text>
</comment>
<organism evidence="7 8">
    <name type="scientific">Helianthus annuus</name>
    <name type="common">Common sunflower</name>
    <dbReference type="NCBI Taxonomy" id="4232"/>
    <lineage>
        <taxon>Eukaryota</taxon>
        <taxon>Viridiplantae</taxon>
        <taxon>Streptophyta</taxon>
        <taxon>Embryophyta</taxon>
        <taxon>Tracheophyta</taxon>
        <taxon>Spermatophyta</taxon>
        <taxon>Magnoliopsida</taxon>
        <taxon>eudicotyledons</taxon>
        <taxon>Gunneridae</taxon>
        <taxon>Pentapetalae</taxon>
        <taxon>asterids</taxon>
        <taxon>campanulids</taxon>
        <taxon>Asterales</taxon>
        <taxon>Asteraceae</taxon>
        <taxon>Asteroideae</taxon>
        <taxon>Heliantheae alliance</taxon>
        <taxon>Heliantheae</taxon>
        <taxon>Helianthus</taxon>
    </lineage>
</organism>
<dbReference type="PRINTS" id="PR00463">
    <property type="entry name" value="EP450I"/>
</dbReference>
<dbReference type="Gramene" id="mRNA:HanXRQr2_Chr11g0495301">
    <property type="protein sequence ID" value="mRNA:HanXRQr2_Chr11g0495301"/>
    <property type="gene ID" value="HanXRQr2_Chr11g0495301"/>
</dbReference>
<evidence type="ECO:0000256" key="6">
    <source>
        <dbReference type="SAM" id="SignalP"/>
    </source>
</evidence>
<evidence type="ECO:0000313" key="7">
    <source>
        <dbReference type="EMBL" id="KAF5782389.1"/>
    </source>
</evidence>
<evidence type="ECO:0000256" key="2">
    <source>
        <dbReference type="ARBA" id="ARBA00010617"/>
    </source>
</evidence>
<reference evidence="7" key="2">
    <citation type="submission" date="2020-06" db="EMBL/GenBank/DDBJ databases">
        <title>Helianthus annuus Genome sequencing and assembly Release 2.</title>
        <authorList>
            <person name="Gouzy J."/>
            <person name="Langlade N."/>
            <person name="Munos S."/>
        </authorList>
    </citation>
    <scope>NUCLEOTIDE SEQUENCE</scope>
    <source>
        <tissue evidence="7">Leaves</tissue>
    </source>
</reference>
<evidence type="ECO:0000256" key="4">
    <source>
        <dbReference type="ARBA" id="ARBA00023002"/>
    </source>
</evidence>
<dbReference type="EMBL" id="MNCJ02000326">
    <property type="protein sequence ID" value="KAF5782389.1"/>
    <property type="molecule type" value="Genomic_DNA"/>
</dbReference>
<reference evidence="7" key="1">
    <citation type="journal article" date="2017" name="Nature">
        <title>The sunflower genome provides insights into oil metabolism, flowering and Asterid evolution.</title>
        <authorList>
            <person name="Badouin H."/>
            <person name="Gouzy J."/>
            <person name="Grassa C.J."/>
            <person name="Murat F."/>
            <person name="Staton S.E."/>
            <person name="Cottret L."/>
            <person name="Lelandais-Briere C."/>
            <person name="Owens G.L."/>
            <person name="Carrere S."/>
            <person name="Mayjonade B."/>
            <person name="Legrand L."/>
            <person name="Gill N."/>
            <person name="Kane N.C."/>
            <person name="Bowers J.E."/>
            <person name="Hubner S."/>
            <person name="Bellec A."/>
            <person name="Berard A."/>
            <person name="Berges H."/>
            <person name="Blanchet N."/>
            <person name="Boniface M.C."/>
            <person name="Brunel D."/>
            <person name="Catrice O."/>
            <person name="Chaidir N."/>
            <person name="Claudel C."/>
            <person name="Donnadieu C."/>
            <person name="Faraut T."/>
            <person name="Fievet G."/>
            <person name="Helmstetter N."/>
            <person name="King M."/>
            <person name="Knapp S.J."/>
            <person name="Lai Z."/>
            <person name="Le Paslier M.C."/>
            <person name="Lippi Y."/>
            <person name="Lorenzon L."/>
            <person name="Mandel J.R."/>
            <person name="Marage G."/>
            <person name="Marchand G."/>
            <person name="Marquand E."/>
            <person name="Bret-Mestries E."/>
            <person name="Morien E."/>
            <person name="Nambeesan S."/>
            <person name="Nguyen T."/>
            <person name="Pegot-Espagnet P."/>
            <person name="Pouilly N."/>
            <person name="Raftis F."/>
            <person name="Sallet E."/>
            <person name="Schiex T."/>
            <person name="Thomas J."/>
            <person name="Vandecasteele C."/>
            <person name="Vares D."/>
            <person name="Vear F."/>
            <person name="Vautrin S."/>
            <person name="Crespi M."/>
            <person name="Mangin B."/>
            <person name="Burke J.M."/>
            <person name="Salse J."/>
            <person name="Munos S."/>
            <person name="Vincourt P."/>
            <person name="Rieseberg L.H."/>
            <person name="Langlade N.B."/>
        </authorList>
    </citation>
    <scope>NUCLEOTIDE SEQUENCE</scope>
    <source>
        <tissue evidence="7">Leaves</tissue>
    </source>
</reference>
<keyword evidence="8" id="KW-1185">Reference proteome</keyword>
<dbReference type="AlphaFoldDB" id="A0A9K3N0B6"/>
<sequence>MLEASLLLFCFLLPLLLIVFKVFSSDAHKSNPFTVNFRSIYANRHHIIQWISEVVNNSPTLTIIITRPFSQNRVMTANPAVVHHILQTNFSTYPKGEMIRTTLSDLLGEGIFNVDGDSWKFQRQISSHEFSTKSLRHFVEDVVDFELNQRLIPMLTTAAANHTVLDLQDILQRFTFDNICKIAFGYDPGYLTSSLAKPEFAVAFEDAVRIIIQRFLVLTPILWKIKRFLNVGSEKRLSEAVSEIQRFAREILNERKRELAHKSPVDSGDLLSRFISYGYSDEKLLMDIVISFILAGRDTTSAALTWFLWLLFKNPAIESEIVREIKEISDSPGYDEVKDMVYTHASLCESMRLYPPVPLNSKVLDRIF</sequence>
<dbReference type="GO" id="GO:0016705">
    <property type="term" value="F:oxidoreductase activity, acting on paired donors, with incorporation or reduction of molecular oxygen"/>
    <property type="evidence" value="ECO:0007669"/>
    <property type="project" value="InterPro"/>
</dbReference>
<dbReference type="PANTHER" id="PTHR24296">
    <property type="entry name" value="CYTOCHROME P450"/>
    <property type="match status" value="1"/>
</dbReference>
<dbReference type="InterPro" id="IPR002401">
    <property type="entry name" value="Cyt_P450_E_grp-I"/>
</dbReference>
<dbReference type="InterPro" id="IPR036396">
    <property type="entry name" value="Cyt_P450_sf"/>
</dbReference>
<feature type="signal peptide" evidence="6">
    <location>
        <begin position="1"/>
        <end position="27"/>
    </location>
</feature>
<dbReference type="GO" id="GO:0020037">
    <property type="term" value="F:heme binding"/>
    <property type="evidence" value="ECO:0007669"/>
    <property type="project" value="InterPro"/>
</dbReference>
<accession>A0A9K3N0B6</accession>
<dbReference type="Gene3D" id="1.10.630.10">
    <property type="entry name" value="Cytochrome P450"/>
    <property type="match status" value="1"/>
</dbReference>
<evidence type="ECO:0000256" key="3">
    <source>
        <dbReference type="ARBA" id="ARBA00022723"/>
    </source>
</evidence>
<dbReference type="Pfam" id="PF00067">
    <property type="entry name" value="p450"/>
    <property type="match status" value="1"/>
</dbReference>
<proteinExistence type="inferred from homology"/>
<comment type="cofactor">
    <cofactor evidence="1">
        <name>heme</name>
        <dbReference type="ChEBI" id="CHEBI:30413"/>
    </cofactor>
</comment>
<dbReference type="GO" id="GO:0004497">
    <property type="term" value="F:monooxygenase activity"/>
    <property type="evidence" value="ECO:0007669"/>
    <property type="project" value="InterPro"/>
</dbReference>
<keyword evidence="4" id="KW-0560">Oxidoreductase</keyword>
<protein>
    <submittedName>
        <fullName evidence="7">Cytochrome P450</fullName>
    </submittedName>
</protein>
<keyword evidence="6" id="KW-0732">Signal</keyword>
<gene>
    <name evidence="7" type="ORF">HanXRQr2_Chr11g0495301</name>
</gene>
<evidence type="ECO:0000256" key="5">
    <source>
        <dbReference type="ARBA" id="ARBA00023004"/>
    </source>
</evidence>
<dbReference type="InterPro" id="IPR001128">
    <property type="entry name" value="Cyt_P450"/>
</dbReference>
<keyword evidence="3" id="KW-0479">Metal-binding</keyword>
<dbReference type="PRINTS" id="PR00385">
    <property type="entry name" value="P450"/>
</dbReference>
<dbReference type="SUPFAM" id="SSF48264">
    <property type="entry name" value="Cytochrome P450"/>
    <property type="match status" value="1"/>
</dbReference>
<dbReference type="GO" id="GO:0005506">
    <property type="term" value="F:iron ion binding"/>
    <property type="evidence" value="ECO:0007669"/>
    <property type="project" value="InterPro"/>
</dbReference>
<evidence type="ECO:0000256" key="1">
    <source>
        <dbReference type="ARBA" id="ARBA00001971"/>
    </source>
</evidence>
<comment type="similarity">
    <text evidence="2">Belongs to the cytochrome P450 family.</text>
</comment>